<dbReference type="PANTHER" id="PTHR43500:SF1">
    <property type="entry name" value="CYSTATHIONINE BETA-LYASE-RELATED"/>
    <property type="match status" value="1"/>
</dbReference>
<evidence type="ECO:0000256" key="3">
    <source>
        <dbReference type="ARBA" id="ARBA00022898"/>
    </source>
</evidence>
<evidence type="ECO:0000256" key="7">
    <source>
        <dbReference type="RuleBase" id="RU362118"/>
    </source>
</evidence>
<dbReference type="GO" id="GO:0047804">
    <property type="term" value="F:cysteine-S-conjugate beta-lyase activity"/>
    <property type="evidence" value="ECO:0007669"/>
    <property type="project" value="InterPro"/>
</dbReference>
<dbReference type="AlphaFoldDB" id="A0A317PCH8"/>
<organism evidence="8 9">
    <name type="scientific">Hoeflea marina</name>
    <dbReference type="NCBI Taxonomy" id="274592"/>
    <lineage>
        <taxon>Bacteria</taxon>
        <taxon>Pseudomonadati</taxon>
        <taxon>Pseudomonadota</taxon>
        <taxon>Alphaproteobacteria</taxon>
        <taxon>Hyphomicrobiales</taxon>
        <taxon>Rhizobiaceae</taxon>
        <taxon>Hoeflea</taxon>
    </lineage>
</organism>
<evidence type="ECO:0000313" key="8">
    <source>
        <dbReference type="EMBL" id="PWV95618.1"/>
    </source>
</evidence>
<evidence type="ECO:0000256" key="2">
    <source>
        <dbReference type="ARBA" id="ARBA00009077"/>
    </source>
</evidence>
<proteinExistence type="inferred from homology"/>
<evidence type="ECO:0000256" key="1">
    <source>
        <dbReference type="ARBA" id="ARBA00001933"/>
    </source>
</evidence>
<dbReference type="GO" id="GO:0019346">
    <property type="term" value="P:transsulfuration"/>
    <property type="evidence" value="ECO:0007669"/>
    <property type="project" value="InterPro"/>
</dbReference>
<dbReference type="InterPro" id="IPR015421">
    <property type="entry name" value="PyrdxlP-dep_Trfase_major"/>
</dbReference>
<feature type="modified residue" description="N6-(pyridoxal phosphate)lysine" evidence="6">
    <location>
        <position position="204"/>
    </location>
</feature>
<comment type="caution">
    <text evidence="8">The sequence shown here is derived from an EMBL/GenBank/DDBJ whole genome shotgun (WGS) entry which is preliminary data.</text>
</comment>
<dbReference type="InterPro" id="IPR000277">
    <property type="entry name" value="Cys/Met-Metab_PyrdxlP-dep_enz"/>
</dbReference>
<reference evidence="8 9" key="1">
    <citation type="submission" date="2018-05" db="EMBL/GenBank/DDBJ databases">
        <title>Genomic Encyclopedia of Type Strains, Phase IV (KMG-IV): sequencing the most valuable type-strain genomes for metagenomic binning, comparative biology and taxonomic classification.</title>
        <authorList>
            <person name="Goeker M."/>
        </authorList>
    </citation>
    <scope>NUCLEOTIDE SEQUENCE [LARGE SCALE GENOMIC DNA]</scope>
    <source>
        <strain evidence="8 9">DSM 16791</strain>
    </source>
</reference>
<dbReference type="RefSeq" id="WP_110034442.1">
    <property type="nucleotide sequence ID" value="NZ_QGTR01000009.1"/>
</dbReference>
<comment type="similarity">
    <text evidence="2 7">Belongs to the trans-sulfuration enzymes family.</text>
</comment>
<dbReference type="InterPro" id="IPR015424">
    <property type="entry name" value="PyrdxlP-dep_Trfase"/>
</dbReference>
<dbReference type="GO" id="GO:0030170">
    <property type="term" value="F:pyridoxal phosphate binding"/>
    <property type="evidence" value="ECO:0007669"/>
    <property type="project" value="InterPro"/>
</dbReference>
<keyword evidence="4 8" id="KW-0456">Lyase</keyword>
<evidence type="ECO:0000256" key="5">
    <source>
        <dbReference type="ARBA" id="ARBA00047517"/>
    </source>
</evidence>
<dbReference type="PANTHER" id="PTHR43500">
    <property type="entry name" value="CYSTATHIONINE BETA-LYASE-RELATED"/>
    <property type="match status" value="1"/>
</dbReference>
<dbReference type="GO" id="GO:0019450">
    <property type="term" value="P:L-cysteine catabolic process to pyruvate"/>
    <property type="evidence" value="ECO:0007669"/>
    <property type="project" value="TreeGrafter"/>
</dbReference>
<protein>
    <submittedName>
        <fullName evidence="8">Cystathionine beta-lyase</fullName>
    </submittedName>
</protein>
<accession>A0A317PCH8</accession>
<keyword evidence="3 6" id="KW-0663">Pyridoxal phosphate</keyword>
<keyword evidence="9" id="KW-1185">Reference proteome</keyword>
<dbReference type="Pfam" id="PF01053">
    <property type="entry name" value="Cys_Met_Meta_PP"/>
    <property type="match status" value="1"/>
</dbReference>
<dbReference type="EMBL" id="QGTR01000009">
    <property type="protein sequence ID" value="PWV95618.1"/>
    <property type="molecule type" value="Genomic_DNA"/>
</dbReference>
<dbReference type="Proteomes" id="UP000246352">
    <property type="component" value="Unassembled WGS sequence"/>
</dbReference>
<dbReference type="FunFam" id="3.40.640.10:FF:000046">
    <property type="entry name" value="Cystathionine gamma-lyase"/>
    <property type="match status" value="1"/>
</dbReference>
<sequence>MHDETRCVVPSPVSLDGFDSLTVPIYRASTIRYPDATAFASRFERDADSYVYGLYGTPTHRHLEFKISELHGGARTVLAPSGQAAITMTLLSILCHGDRILIPDATYGPVRDFAVNEARSLGIEAVFYDPMDLGALAGHLEHRTRLVWVESPGSITMEMQDMPRIAELAHNAGALLGCDNTWASPLNFRPLENGADIAVEALSKHFGGHSDILMGSVTVRDEELGRRLKAAFGRLGIGVSPDDCVLVLRGIETLAVRLARASSSALAIAEWLADHPLVDRVFYPPLPSDPGHAIWQRDFKGACGVFTFTVDSSVAGRIFAALDAFELLSIGASWGGTRSLIAPASVKSQRTAVPWTGADHLLRISLGMEHPDDIRADLERFFRALSAPDSSGGIAVGI</sequence>
<comment type="cofactor">
    <cofactor evidence="1 7">
        <name>pyridoxal 5'-phosphate</name>
        <dbReference type="ChEBI" id="CHEBI:597326"/>
    </cofactor>
</comment>
<dbReference type="PIRSF" id="PIRSF001434">
    <property type="entry name" value="CGS"/>
    <property type="match status" value="1"/>
</dbReference>
<dbReference type="Gene3D" id="3.40.640.10">
    <property type="entry name" value="Type I PLP-dependent aspartate aminotransferase-like (Major domain)"/>
    <property type="match status" value="1"/>
</dbReference>
<gene>
    <name evidence="8" type="ORF">DFR52_10913</name>
</gene>
<dbReference type="InterPro" id="IPR015422">
    <property type="entry name" value="PyrdxlP-dep_Trfase_small"/>
</dbReference>
<evidence type="ECO:0000313" key="9">
    <source>
        <dbReference type="Proteomes" id="UP000246352"/>
    </source>
</evidence>
<dbReference type="OrthoDB" id="9790858at2"/>
<name>A0A317PCH8_9HYPH</name>
<dbReference type="SUPFAM" id="SSF53383">
    <property type="entry name" value="PLP-dependent transferases"/>
    <property type="match status" value="1"/>
</dbReference>
<evidence type="ECO:0000256" key="4">
    <source>
        <dbReference type="ARBA" id="ARBA00023239"/>
    </source>
</evidence>
<comment type="catalytic activity">
    <reaction evidence="5">
        <text>L,L-cystathionine + H2O = L-homocysteine + pyruvate + NH4(+)</text>
        <dbReference type="Rhea" id="RHEA:13965"/>
        <dbReference type="ChEBI" id="CHEBI:15361"/>
        <dbReference type="ChEBI" id="CHEBI:15377"/>
        <dbReference type="ChEBI" id="CHEBI:28938"/>
        <dbReference type="ChEBI" id="CHEBI:58161"/>
        <dbReference type="ChEBI" id="CHEBI:58199"/>
    </reaction>
</comment>
<dbReference type="InterPro" id="IPR006233">
    <property type="entry name" value="Cys_b_lyase_bac"/>
</dbReference>
<dbReference type="Gene3D" id="3.90.1150.10">
    <property type="entry name" value="Aspartate Aminotransferase, domain 1"/>
    <property type="match status" value="1"/>
</dbReference>
<evidence type="ECO:0000256" key="6">
    <source>
        <dbReference type="PIRSR" id="PIRSR001434-2"/>
    </source>
</evidence>